<evidence type="ECO:0000256" key="3">
    <source>
        <dbReference type="SAM" id="MobiDB-lite"/>
    </source>
</evidence>
<feature type="region of interest" description="Disordered" evidence="3">
    <location>
        <begin position="294"/>
        <end position="317"/>
    </location>
</feature>
<dbReference type="OMA" id="REYESPY"/>
<reference evidence="5" key="1">
    <citation type="submission" date="2019-10" db="EMBL/GenBank/DDBJ databases">
        <title>Corvus moneduloides (New Caledonian crow) genome, bCorMon1, primary haplotype.</title>
        <authorList>
            <person name="Rutz C."/>
            <person name="Fungtammasan C."/>
            <person name="Mountcastle J."/>
            <person name="Formenti G."/>
            <person name="Chow W."/>
            <person name="Howe K."/>
            <person name="Steele M.P."/>
            <person name="Fernandes J."/>
            <person name="Gilbert M.T.P."/>
            <person name="Fedrigo O."/>
            <person name="Jarvis E.D."/>
            <person name="Gemmell N."/>
        </authorList>
    </citation>
    <scope>NUCLEOTIDE SEQUENCE [LARGE SCALE GENOMIC DNA]</scope>
</reference>
<reference evidence="4" key="3">
    <citation type="submission" date="2025-09" db="UniProtKB">
        <authorList>
            <consortium name="Ensembl"/>
        </authorList>
    </citation>
    <scope>IDENTIFICATION</scope>
</reference>
<proteinExistence type="inferred from homology"/>
<dbReference type="PANTHER" id="PTHR33064">
    <property type="entry name" value="POL PROTEIN"/>
    <property type="match status" value="1"/>
</dbReference>
<dbReference type="SUPFAM" id="SSF56672">
    <property type="entry name" value="DNA/RNA polymerases"/>
    <property type="match status" value="1"/>
</dbReference>
<dbReference type="Pfam" id="PF00078">
    <property type="entry name" value="RVT_1"/>
    <property type="match status" value="1"/>
</dbReference>
<accession>A0A8U7N743</accession>
<protein>
    <recommendedName>
        <fullName evidence="2">ribonuclease H</fullName>
        <ecNumber evidence="2">3.1.26.4</ecNumber>
    </recommendedName>
</protein>
<dbReference type="InterPro" id="IPR043502">
    <property type="entry name" value="DNA/RNA_pol_sf"/>
</dbReference>
<evidence type="ECO:0000256" key="2">
    <source>
        <dbReference type="ARBA" id="ARBA00012180"/>
    </source>
</evidence>
<dbReference type="InterPro" id="IPR000477">
    <property type="entry name" value="RT_dom"/>
</dbReference>
<dbReference type="InterPro" id="IPR051320">
    <property type="entry name" value="Viral_Replic_Matur_Polypro"/>
</dbReference>
<dbReference type="PROSITE" id="PS50878">
    <property type="entry name" value="RT_POL"/>
    <property type="match status" value="1"/>
</dbReference>
<keyword evidence="5" id="KW-1185">Reference proteome</keyword>
<comment type="similarity">
    <text evidence="1">Belongs to the beta type-B retroviral polymerase family. HERV class-II K(HML-2) pol subfamily.</text>
</comment>
<dbReference type="Gene3D" id="3.10.10.10">
    <property type="entry name" value="HIV Type 1 Reverse Transcriptase, subunit A, domain 1"/>
    <property type="match status" value="1"/>
</dbReference>
<dbReference type="Ensembl" id="ENSCMUT00000031580.1">
    <property type="protein sequence ID" value="ENSCMUP00000028794.1"/>
    <property type="gene ID" value="ENSCMUG00000017169.1"/>
</dbReference>
<dbReference type="PANTHER" id="PTHR33064:SF37">
    <property type="entry name" value="RIBONUCLEASE H"/>
    <property type="match status" value="1"/>
</dbReference>
<dbReference type="EC" id="3.1.26.4" evidence="2"/>
<evidence type="ECO:0000256" key="1">
    <source>
        <dbReference type="ARBA" id="ARBA00010879"/>
    </source>
</evidence>
<evidence type="ECO:0000313" key="4">
    <source>
        <dbReference type="Ensembl" id="ENSCMUP00000028794.1"/>
    </source>
</evidence>
<feature type="compositionally biased region" description="Pro residues" evidence="3">
    <location>
        <begin position="301"/>
        <end position="311"/>
    </location>
</feature>
<reference evidence="4" key="2">
    <citation type="submission" date="2025-08" db="UniProtKB">
        <authorList>
            <consortium name="Ensembl"/>
        </authorList>
    </citation>
    <scope>IDENTIFICATION</scope>
</reference>
<dbReference type="Proteomes" id="UP000694553">
    <property type="component" value="Unassembled WGS sequence"/>
</dbReference>
<dbReference type="GO" id="GO:0004523">
    <property type="term" value="F:RNA-DNA hybrid ribonuclease activity"/>
    <property type="evidence" value="ECO:0007669"/>
    <property type="project" value="UniProtKB-EC"/>
</dbReference>
<name>A0A8U7N743_CORMO</name>
<sequence length="317" mass="35179">FGSKSIWGRFVIAEDSTVCLLGRDLLQALDVEIRLAPEGIDLDVMRINMIKEKLKEGVTRNAFGIPSELRKVPKLLWSQTMQIKAKGGVPPAVKQYPIPRKARPSIQNLIDVVLRKSILREYESPYNTPLLPGFIQDLRKINEHVIVLHPGVPDPSTIFLQIPHWERVFVVIDLTAAFFSIPMEEESRLLVAFILEGKQLTWTRLPQGFGGAPTIFSQISKTDLEDVQLPRDSVLIQYVDDLLISLQPKGGGRKGFGYLGKASGQRGSDCPSSTVQRSTAEGAFTWGKSLSTAEGVTWPIKRPPPNGSPDPAPEHQK</sequence>
<dbReference type="AlphaFoldDB" id="A0A8U7N743"/>
<dbReference type="InterPro" id="IPR043128">
    <property type="entry name" value="Rev_trsase/Diguanyl_cyclase"/>
</dbReference>
<dbReference type="Gene3D" id="3.30.70.270">
    <property type="match status" value="1"/>
</dbReference>
<organism evidence="4 5">
    <name type="scientific">Corvus moneduloides</name>
    <name type="common">New Caledonian crow</name>
    <dbReference type="NCBI Taxonomy" id="1196302"/>
    <lineage>
        <taxon>Eukaryota</taxon>
        <taxon>Metazoa</taxon>
        <taxon>Chordata</taxon>
        <taxon>Craniata</taxon>
        <taxon>Vertebrata</taxon>
        <taxon>Euteleostomi</taxon>
        <taxon>Archelosauria</taxon>
        <taxon>Archosauria</taxon>
        <taxon>Dinosauria</taxon>
        <taxon>Saurischia</taxon>
        <taxon>Theropoda</taxon>
        <taxon>Coelurosauria</taxon>
        <taxon>Aves</taxon>
        <taxon>Neognathae</taxon>
        <taxon>Neoaves</taxon>
        <taxon>Telluraves</taxon>
        <taxon>Australaves</taxon>
        <taxon>Passeriformes</taxon>
        <taxon>Corvoidea</taxon>
        <taxon>Corvidae</taxon>
        <taxon>Corvus</taxon>
    </lineage>
</organism>
<evidence type="ECO:0000313" key="5">
    <source>
        <dbReference type="Proteomes" id="UP000694553"/>
    </source>
</evidence>